<sequence length="62" mass="7020">MALQERGNGIRYDVAEVRRSLDTRLSRKGRTAHYVTRDKCQVIMSHDSPDLANEWSAKGSEG</sequence>
<reference evidence="2" key="1">
    <citation type="submission" date="2013-09" db="EMBL/GenBank/DDBJ databases">
        <title>Corchorus olitorius genome sequencing.</title>
        <authorList>
            <person name="Alam M."/>
            <person name="Haque M.S."/>
            <person name="Islam M.S."/>
            <person name="Emdad E.M."/>
            <person name="Islam M.M."/>
            <person name="Ahmed B."/>
            <person name="Halim A."/>
            <person name="Hossen Q.M.M."/>
            <person name="Hossain M.Z."/>
            <person name="Ahmed R."/>
            <person name="Khan M.M."/>
            <person name="Islam R."/>
            <person name="Rashid M.M."/>
            <person name="Khan S.A."/>
            <person name="Rahman M.S."/>
            <person name="Alam M."/>
            <person name="Yahiya A.S."/>
            <person name="Khan M.S."/>
            <person name="Azam M.S."/>
            <person name="Haque T."/>
            <person name="Lashkar M.Z.H."/>
            <person name="Akhand A.I."/>
            <person name="Morshed G."/>
            <person name="Roy S."/>
            <person name="Uddin K.S."/>
            <person name="Rabeya T."/>
            <person name="Hossain A.S."/>
            <person name="Chowdhury A."/>
            <person name="Snigdha A.R."/>
            <person name="Mortoza M.S."/>
            <person name="Matin S.A."/>
            <person name="Hoque S.M.E."/>
            <person name="Islam M.K."/>
            <person name="Roy D.K."/>
            <person name="Haider R."/>
            <person name="Moosa M.M."/>
            <person name="Elias S.M."/>
            <person name="Hasan A.M."/>
            <person name="Jahan S."/>
            <person name="Shafiuddin M."/>
            <person name="Mahmood N."/>
            <person name="Shommy N.S."/>
        </authorList>
    </citation>
    <scope>NUCLEOTIDE SEQUENCE [LARGE SCALE GENOMIC DNA]</scope>
    <source>
        <strain evidence="2">cv. O-4</strain>
    </source>
</reference>
<gene>
    <name evidence="1" type="ORF">COLO4_04194</name>
</gene>
<name>A0A1R3KV02_9ROSI</name>
<organism evidence="1 2">
    <name type="scientific">Corchorus olitorius</name>
    <dbReference type="NCBI Taxonomy" id="93759"/>
    <lineage>
        <taxon>Eukaryota</taxon>
        <taxon>Viridiplantae</taxon>
        <taxon>Streptophyta</taxon>
        <taxon>Embryophyta</taxon>
        <taxon>Tracheophyta</taxon>
        <taxon>Spermatophyta</taxon>
        <taxon>Magnoliopsida</taxon>
        <taxon>eudicotyledons</taxon>
        <taxon>Gunneridae</taxon>
        <taxon>Pentapetalae</taxon>
        <taxon>rosids</taxon>
        <taxon>malvids</taxon>
        <taxon>Malvales</taxon>
        <taxon>Malvaceae</taxon>
        <taxon>Grewioideae</taxon>
        <taxon>Apeibeae</taxon>
        <taxon>Corchorus</taxon>
    </lineage>
</organism>
<dbReference type="AlphaFoldDB" id="A0A1R3KV02"/>
<comment type="caution">
    <text evidence="1">The sequence shown here is derived from an EMBL/GenBank/DDBJ whole genome shotgun (WGS) entry which is preliminary data.</text>
</comment>
<proteinExistence type="predicted"/>
<accession>A0A1R3KV02</accession>
<evidence type="ECO:0000313" key="2">
    <source>
        <dbReference type="Proteomes" id="UP000187203"/>
    </source>
</evidence>
<evidence type="ECO:0000313" key="1">
    <source>
        <dbReference type="EMBL" id="OMP10886.1"/>
    </source>
</evidence>
<protein>
    <submittedName>
        <fullName evidence="1">Uncharacterized protein</fullName>
    </submittedName>
</protein>
<keyword evidence="2" id="KW-1185">Reference proteome</keyword>
<dbReference type="EMBL" id="AWUE01011164">
    <property type="protein sequence ID" value="OMP10886.1"/>
    <property type="molecule type" value="Genomic_DNA"/>
</dbReference>
<dbReference type="Proteomes" id="UP000187203">
    <property type="component" value="Unassembled WGS sequence"/>
</dbReference>